<evidence type="ECO:0000256" key="5">
    <source>
        <dbReference type="SAM" id="SignalP"/>
    </source>
</evidence>
<feature type="chain" id="PRO_5027784446" evidence="5">
    <location>
        <begin position="22"/>
        <end position="340"/>
    </location>
</feature>
<organism evidence="7">
    <name type="scientific">Leclercia adecarboxylata</name>
    <dbReference type="NCBI Taxonomy" id="83655"/>
    <lineage>
        <taxon>Bacteria</taxon>
        <taxon>Pseudomonadati</taxon>
        <taxon>Pseudomonadota</taxon>
        <taxon>Gammaproteobacteria</taxon>
        <taxon>Enterobacterales</taxon>
        <taxon>Enterobacteriaceae</taxon>
        <taxon>Leclercia</taxon>
    </lineage>
</organism>
<dbReference type="InterPro" id="IPR050263">
    <property type="entry name" value="Bact_Fimbrial_Adh_Pro"/>
</dbReference>
<evidence type="ECO:0000256" key="3">
    <source>
        <dbReference type="ARBA" id="ARBA00022729"/>
    </source>
</evidence>
<feature type="domain" description="Fimbrial-type adhesion" evidence="6">
    <location>
        <begin position="195"/>
        <end position="339"/>
    </location>
</feature>
<evidence type="ECO:0000256" key="4">
    <source>
        <dbReference type="ARBA" id="ARBA00023263"/>
    </source>
</evidence>
<dbReference type="AlphaFoldDB" id="A0A7D5JR35"/>
<proteinExistence type="inferred from homology"/>
<dbReference type="InterPro" id="IPR000259">
    <property type="entry name" value="Adhesion_dom_fimbrial"/>
</dbReference>
<feature type="signal peptide" evidence="5">
    <location>
        <begin position="1"/>
        <end position="21"/>
    </location>
</feature>
<name>A0A7D5JR35_9ENTR</name>
<evidence type="ECO:0000256" key="1">
    <source>
        <dbReference type="ARBA" id="ARBA00004561"/>
    </source>
</evidence>
<comment type="similarity">
    <text evidence="2">Belongs to the fimbrial protein family.</text>
</comment>
<comment type="subcellular location">
    <subcellularLocation>
        <location evidence="1">Fimbrium</location>
    </subcellularLocation>
</comment>
<evidence type="ECO:0000256" key="2">
    <source>
        <dbReference type="ARBA" id="ARBA00006671"/>
    </source>
</evidence>
<dbReference type="InterPro" id="IPR008966">
    <property type="entry name" value="Adhesion_dom_sf"/>
</dbReference>
<dbReference type="InterPro" id="IPR036937">
    <property type="entry name" value="Adhesion_dom_fimbrial_sf"/>
</dbReference>
<accession>A0A7D5JR35</accession>
<keyword evidence="7" id="KW-0614">Plasmid</keyword>
<geneLocation type="plasmid" evidence="7">
    <name>pP12375-3FII</name>
</geneLocation>
<dbReference type="EMBL" id="MN821364">
    <property type="protein sequence ID" value="QLG00578.1"/>
    <property type="molecule type" value="Genomic_DNA"/>
</dbReference>
<evidence type="ECO:0000313" key="7">
    <source>
        <dbReference type="EMBL" id="QLG00578.1"/>
    </source>
</evidence>
<keyword evidence="3 5" id="KW-0732">Signal</keyword>
<dbReference type="SUPFAM" id="SSF49401">
    <property type="entry name" value="Bacterial adhesins"/>
    <property type="match status" value="1"/>
</dbReference>
<dbReference type="Pfam" id="PF00419">
    <property type="entry name" value="Fimbrial"/>
    <property type="match status" value="1"/>
</dbReference>
<dbReference type="Gene3D" id="2.60.40.1090">
    <property type="entry name" value="Fimbrial-type adhesion domain"/>
    <property type="match status" value="1"/>
</dbReference>
<dbReference type="PANTHER" id="PTHR33420:SF12">
    <property type="entry name" value="FIMBRIN-LIKE PROTEIN FIMI-RELATED"/>
    <property type="match status" value="1"/>
</dbReference>
<dbReference type="PANTHER" id="PTHR33420">
    <property type="entry name" value="FIMBRIAL SUBUNIT ELFA-RELATED"/>
    <property type="match status" value="1"/>
</dbReference>
<keyword evidence="4" id="KW-0281">Fimbrium</keyword>
<protein>
    <submittedName>
        <fullName evidence="7">Fimbrial subunit</fullName>
    </submittedName>
</protein>
<evidence type="ECO:0000259" key="6">
    <source>
        <dbReference type="Pfam" id="PF00419"/>
    </source>
</evidence>
<dbReference type="GO" id="GO:0009289">
    <property type="term" value="C:pilus"/>
    <property type="evidence" value="ECO:0007669"/>
    <property type="project" value="UniProtKB-SubCell"/>
</dbReference>
<dbReference type="GO" id="GO:0043709">
    <property type="term" value="P:cell adhesion involved in single-species biofilm formation"/>
    <property type="evidence" value="ECO:0007669"/>
    <property type="project" value="TreeGrafter"/>
</dbReference>
<sequence length="340" mass="36632">MKIFLKLIALLSLMCCHYLYASCQLLSGNTVEYSVNLSSNNFTLDVTNYPVGTLLYTYGGMTISNNATWDINCIGNEPSGYKSIGGSRIGPAYNSKPGDVFSISGLPGIGYSFQMGEQNGIDFDSFFYAYPNASPFSGERTFGAESKKPTLYFWRIPDSSGLPPPGKYCLNSYLGDIYLDSVNAVRFSVSGLCITVKAPTCTVMDISNNITVNLGSHNKFSFTGVGTTTTEVPFTINLSNCQSVGSVFMQFNATADTNATNGNQIIQLDNSPSSATGIGIQILDGNNTPVTLNNSSQIWSGSKGSQNSYKFQYYARYIQTLSSVSAGEANAVATYVLTYN</sequence>
<reference evidence="7" key="1">
    <citation type="submission" date="2019-12" db="EMBL/GenBank/DDBJ databases">
        <authorList>
            <person name="Zhou D."/>
        </authorList>
    </citation>
    <scope>NUCLEOTIDE SEQUENCE</scope>
    <source>
        <strain evidence="7">P12375</strain>
        <plasmid evidence="7">pP12375-3FII</plasmid>
    </source>
</reference>